<dbReference type="PANTHER" id="PTHR31286">
    <property type="entry name" value="GLYCINE-RICH CELL WALL STRUCTURAL PROTEIN 1.8-LIKE"/>
    <property type="match status" value="1"/>
</dbReference>
<sequence>MEANRPPDPTNTRNRACKENKGSASLTLSAPFPATTAGVPACGGTHGDRRPEDHVVVVSDCSTNTTTAAASYFSSEWPSSPHSASSPPHSIASPVTSAAVASPPVIPPSPTVVTGGGGVSHQPLMAGFASTEMAQSPPATAGLTPPAAATSMVVSLVITPPEVPEWMRGWKRGEQERVMAKTFGSPLYGSTFATTTTTSSPTIVGYTSTKSSEEGGNSKPHVTPNPDKSTGFFFDITKPPNPSSTPKFSFPPKDDNRGNTTMGRGVDDVKAKDDVVGTNVDVKPNIVVQNPILHDTMQVPTRDMHGVDGNSLPNAGNFVDENDRVHVHVEANEKIDHKPVSFADLLNKGKLTYYPPVVSELGTRRAIIPDELVHRQASEWALTLAGYFIGKRPAFPFVQFHARRIWKQYGLSEVILNDQGHFFFKFNSEQGLNFVFENGPWLFNGMPIFIQKWHLGLCFEKPEPKNVPLWVNIYGLPLDVWDFEIISYIASVVGEPIYVDRYTEEMCETKSGRANFARILVNASADYDLPKEIDAIILGKLRKFRTEFLWKPKRCSHCKLFGHDLVSCLACPQSVVGMKTVKHVPSVTCIGESSKAKAVDDGFKFPKRNNKPKPKIGPLKVGGQKPKVAFTTGIKINQRYVPKPATPSIDPLDKGKAKLDDVDTSSKPHTERIPIKVSNQFSVLEEDPSWIADKKEVDEFVEKKRGGT</sequence>
<evidence type="ECO:0000259" key="2">
    <source>
        <dbReference type="Pfam" id="PF14111"/>
    </source>
</evidence>
<dbReference type="Proteomes" id="UP001172457">
    <property type="component" value="Chromosome 4"/>
</dbReference>
<dbReference type="EMBL" id="JARYMX010000004">
    <property type="protein sequence ID" value="KAJ9552278.1"/>
    <property type="molecule type" value="Genomic_DNA"/>
</dbReference>
<evidence type="ECO:0000313" key="4">
    <source>
        <dbReference type="Proteomes" id="UP001172457"/>
    </source>
</evidence>
<feature type="region of interest" description="Disordered" evidence="1">
    <location>
        <begin position="641"/>
        <end position="673"/>
    </location>
</feature>
<keyword evidence="4" id="KW-1185">Reference proteome</keyword>
<feature type="region of interest" description="Disordered" evidence="1">
    <location>
        <begin position="241"/>
        <end position="266"/>
    </location>
</feature>
<comment type="caution">
    <text evidence="3">The sequence shown here is derived from an EMBL/GenBank/DDBJ whole genome shotgun (WGS) entry which is preliminary data.</text>
</comment>
<dbReference type="AlphaFoldDB" id="A0AA38TKR4"/>
<dbReference type="Pfam" id="PF14111">
    <property type="entry name" value="DUF4283"/>
    <property type="match status" value="1"/>
</dbReference>
<dbReference type="InterPro" id="IPR040256">
    <property type="entry name" value="At4g02000-like"/>
</dbReference>
<feature type="region of interest" description="Disordered" evidence="1">
    <location>
        <begin position="198"/>
        <end position="227"/>
    </location>
</feature>
<accession>A0AA38TKR4</accession>
<name>A0AA38TKR4_9ASTR</name>
<feature type="compositionally biased region" description="Basic and acidic residues" evidence="1">
    <location>
        <begin position="651"/>
        <end position="673"/>
    </location>
</feature>
<feature type="domain" description="DUF4283" evidence="2">
    <location>
        <begin position="377"/>
        <end position="459"/>
    </location>
</feature>
<evidence type="ECO:0000256" key="1">
    <source>
        <dbReference type="SAM" id="MobiDB-lite"/>
    </source>
</evidence>
<protein>
    <recommendedName>
        <fullName evidence="2">DUF4283 domain-containing protein</fullName>
    </recommendedName>
</protein>
<dbReference type="InterPro" id="IPR025558">
    <property type="entry name" value="DUF4283"/>
</dbReference>
<evidence type="ECO:0000313" key="3">
    <source>
        <dbReference type="EMBL" id="KAJ9552278.1"/>
    </source>
</evidence>
<gene>
    <name evidence="3" type="ORF">OSB04_016323</name>
</gene>
<organism evidence="3 4">
    <name type="scientific">Centaurea solstitialis</name>
    <name type="common">yellow star-thistle</name>
    <dbReference type="NCBI Taxonomy" id="347529"/>
    <lineage>
        <taxon>Eukaryota</taxon>
        <taxon>Viridiplantae</taxon>
        <taxon>Streptophyta</taxon>
        <taxon>Embryophyta</taxon>
        <taxon>Tracheophyta</taxon>
        <taxon>Spermatophyta</taxon>
        <taxon>Magnoliopsida</taxon>
        <taxon>eudicotyledons</taxon>
        <taxon>Gunneridae</taxon>
        <taxon>Pentapetalae</taxon>
        <taxon>asterids</taxon>
        <taxon>campanulids</taxon>
        <taxon>Asterales</taxon>
        <taxon>Asteraceae</taxon>
        <taxon>Carduoideae</taxon>
        <taxon>Cardueae</taxon>
        <taxon>Centaureinae</taxon>
        <taxon>Centaurea</taxon>
    </lineage>
</organism>
<dbReference type="PANTHER" id="PTHR31286:SF180">
    <property type="entry name" value="OS10G0362600 PROTEIN"/>
    <property type="match status" value="1"/>
</dbReference>
<feature type="region of interest" description="Disordered" evidence="1">
    <location>
        <begin position="74"/>
        <end position="95"/>
    </location>
</feature>
<reference evidence="3" key="1">
    <citation type="submission" date="2023-03" db="EMBL/GenBank/DDBJ databases">
        <title>Chromosome-scale reference genome and RAD-based genetic map of yellow starthistle (Centaurea solstitialis) reveal putative structural variation and QTLs associated with invader traits.</title>
        <authorList>
            <person name="Reatini B."/>
            <person name="Cang F.A."/>
            <person name="Jiang Q."/>
            <person name="Mckibben M.T.W."/>
            <person name="Barker M.S."/>
            <person name="Rieseberg L.H."/>
            <person name="Dlugosch K.M."/>
        </authorList>
    </citation>
    <scope>NUCLEOTIDE SEQUENCE</scope>
    <source>
        <strain evidence="3">CAN-66</strain>
        <tissue evidence="3">Leaf</tissue>
    </source>
</reference>
<proteinExistence type="predicted"/>
<feature type="region of interest" description="Disordered" evidence="1">
    <location>
        <begin position="1"/>
        <end position="51"/>
    </location>
</feature>